<keyword evidence="2" id="KW-0732">Signal</keyword>
<gene>
    <name evidence="3" type="ORF">Hypma_002105</name>
</gene>
<feature type="region of interest" description="Disordered" evidence="1">
    <location>
        <begin position="38"/>
        <end position="88"/>
    </location>
</feature>
<name>A0A369K816_HYPMA</name>
<evidence type="ECO:0000313" key="4">
    <source>
        <dbReference type="Proteomes" id="UP000076154"/>
    </source>
</evidence>
<reference evidence="3" key="1">
    <citation type="submission" date="2018-04" db="EMBL/GenBank/DDBJ databases">
        <title>Whole genome sequencing of Hypsizygus marmoreus.</title>
        <authorList>
            <person name="Choi I.-G."/>
            <person name="Min B."/>
            <person name="Kim J.-G."/>
            <person name="Kim S."/>
            <person name="Oh Y.-L."/>
            <person name="Kong W.-S."/>
            <person name="Park H."/>
            <person name="Jeong J."/>
            <person name="Song E.-S."/>
        </authorList>
    </citation>
    <scope>NUCLEOTIDE SEQUENCE [LARGE SCALE GENOMIC DNA]</scope>
    <source>
        <strain evidence="3">51987-8</strain>
    </source>
</reference>
<dbReference type="EMBL" id="LUEZ02000013">
    <property type="protein sequence ID" value="RDB27963.1"/>
    <property type="molecule type" value="Genomic_DNA"/>
</dbReference>
<dbReference type="AlphaFoldDB" id="A0A369K816"/>
<dbReference type="InParanoid" id="A0A369K816"/>
<evidence type="ECO:0000256" key="2">
    <source>
        <dbReference type="SAM" id="SignalP"/>
    </source>
</evidence>
<accession>A0A369K816</accession>
<feature type="chain" id="PRO_5016943051" evidence="2">
    <location>
        <begin position="22"/>
        <end position="201"/>
    </location>
</feature>
<feature type="region of interest" description="Disordered" evidence="1">
    <location>
        <begin position="172"/>
        <end position="201"/>
    </location>
</feature>
<sequence length="201" mass="21559">MHLSLTASFLPLLVRSIFVLAQPLGSRHNEDVSDVLAARGSASSSVPPPPNPNSAHAHQPTHSPPQPASAPPPENPPRTNPKQTRCLPASFQGRMSVTDCFDLGRGITIEMEFKRDCGPCARECTVLKKRANTMVLPFDMGECFMPVAPGGSGGSNGRMIVTVERSAAGRKDRVPTQYYFDRPKNSKRPSAGIEPASSIPS</sequence>
<organism evidence="3 4">
    <name type="scientific">Hypsizygus marmoreus</name>
    <name type="common">White beech mushroom</name>
    <name type="synonym">Agaricus marmoreus</name>
    <dbReference type="NCBI Taxonomy" id="39966"/>
    <lineage>
        <taxon>Eukaryota</taxon>
        <taxon>Fungi</taxon>
        <taxon>Dikarya</taxon>
        <taxon>Basidiomycota</taxon>
        <taxon>Agaricomycotina</taxon>
        <taxon>Agaricomycetes</taxon>
        <taxon>Agaricomycetidae</taxon>
        <taxon>Agaricales</taxon>
        <taxon>Tricholomatineae</taxon>
        <taxon>Lyophyllaceae</taxon>
        <taxon>Hypsizygus</taxon>
    </lineage>
</organism>
<protein>
    <submittedName>
        <fullName evidence="3">Uncharacterized protein</fullName>
    </submittedName>
</protein>
<proteinExistence type="predicted"/>
<keyword evidence="4" id="KW-1185">Reference proteome</keyword>
<comment type="caution">
    <text evidence="3">The sequence shown here is derived from an EMBL/GenBank/DDBJ whole genome shotgun (WGS) entry which is preliminary data.</text>
</comment>
<feature type="signal peptide" evidence="2">
    <location>
        <begin position="1"/>
        <end position="21"/>
    </location>
</feature>
<evidence type="ECO:0000313" key="3">
    <source>
        <dbReference type="EMBL" id="RDB27963.1"/>
    </source>
</evidence>
<evidence type="ECO:0000256" key="1">
    <source>
        <dbReference type="SAM" id="MobiDB-lite"/>
    </source>
</evidence>
<feature type="compositionally biased region" description="Pro residues" evidence="1">
    <location>
        <begin position="62"/>
        <end position="79"/>
    </location>
</feature>
<dbReference type="Proteomes" id="UP000076154">
    <property type="component" value="Unassembled WGS sequence"/>
</dbReference>